<keyword evidence="5 7" id="KW-0472">Membrane</keyword>
<evidence type="ECO:0000313" key="9">
    <source>
        <dbReference type="EMBL" id="MFC4015782.1"/>
    </source>
</evidence>
<evidence type="ECO:0000256" key="2">
    <source>
        <dbReference type="ARBA" id="ARBA00022475"/>
    </source>
</evidence>
<evidence type="ECO:0000256" key="5">
    <source>
        <dbReference type="ARBA" id="ARBA00023136"/>
    </source>
</evidence>
<comment type="subcellular location">
    <subcellularLocation>
        <location evidence="1">Cell membrane</location>
        <topology evidence="1">Multi-pass membrane protein</topology>
    </subcellularLocation>
</comment>
<feature type="transmembrane region" description="Helical" evidence="7">
    <location>
        <begin position="264"/>
        <end position="289"/>
    </location>
</feature>
<dbReference type="EMBL" id="JBHSBI010000050">
    <property type="protein sequence ID" value="MFC4015782.1"/>
    <property type="molecule type" value="Genomic_DNA"/>
</dbReference>
<feature type="compositionally biased region" description="Pro residues" evidence="6">
    <location>
        <begin position="10"/>
        <end position="20"/>
    </location>
</feature>
<dbReference type="SUPFAM" id="SSF103473">
    <property type="entry name" value="MFS general substrate transporter"/>
    <property type="match status" value="1"/>
</dbReference>
<dbReference type="InterPro" id="IPR050189">
    <property type="entry name" value="MFS_Efflux_Transporters"/>
</dbReference>
<feature type="transmembrane region" description="Helical" evidence="7">
    <location>
        <begin position="235"/>
        <end position="258"/>
    </location>
</feature>
<dbReference type="InterPro" id="IPR011701">
    <property type="entry name" value="MFS"/>
</dbReference>
<feature type="transmembrane region" description="Helical" evidence="7">
    <location>
        <begin position="325"/>
        <end position="345"/>
    </location>
</feature>
<keyword evidence="2" id="KW-1003">Cell membrane</keyword>
<dbReference type="Gene3D" id="1.20.1250.20">
    <property type="entry name" value="MFS general substrate transporter like domains"/>
    <property type="match status" value="2"/>
</dbReference>
<dbReference type="InterPro" id="IPR036259">
    <property type="entry name" value="MFS_trans_sf"/>
</dbReference>
<dbReference type="PANTHER" id="PTHR43124:SF3">
    <property type="entry name" value="CHLORAMPHENICOL EFFLUX PUMP RV0191"/>
    <property type="match status" value="1"/>
</dbReference>
<dbReference type="RefSeq" id="WP_379535586.1">
    <property type="nucleotide sequence ID" value="NZ_JBHSBI010000050.1"/>
</dbReference>
<protein>
    <submittedName>
        <fullName evidence="9">MFS transporter</fullName>
    </submittedName>
</protein>
<evidence type="ECO:0000259" key="8">
    <source>
        <dbReference type="PROSITE" id="PS50850"/>
    </source>
</evidence>
<comment type="caution">
    <text evidence="9">The sequence shown here is derived from an EMBL/GenBank/DDBJ whole genome shotgun (WGS) entry which is preliminary data.</text>
</comment>
<dbReference type="PANTHER" id="PTHR43124">
    <property type="entry name" value="PURINE EFFLUX PUMP PBUE"/>
    <property type="match status" value="1"/>
</dbReference>
<sequence>MNPASTGPVAVPPANVPIPPTSGVSADRPSGHWPGLIATALTATVAVMPGFTVGALATSIEADLNISRSALGLAMSAFYAATALGSPFAKRLAARLPVPASLTIAALTAAAVMTVAAQIHTLTALTALLVAGGLANGLVQPAAGRLIAARAPAHRRSLAAGLVGAALGAATLLPGVLVAFVEPEYGWRASMLVAGLIALLPIVLAPLAKAPPTPPDSPTAVGDNRSSSPATTGRVLVLWALAAALSATGNNAVATYFVQLGDHAGLPALLTGNLLSLSAVLAIAVRLTAGALTDLAPRHNPTVITAMMAAGALGLVLIATGSPVLFVAGAVLSFSAGWGWTGLLLATTLRLVPGRTENAGHTVQVGIYSGATVAPFAFGALSSTLGFTGTALIAALAAMAAAVAMAAGTLTLRRQRTGTP</sequence>
<evidence type="ECO:0000256" key="1">
    <source>
        <dbReference type="ARBA" id="ARBA00004651"/>
    </source>
</evidence>
<feature type="transmembrane region" description="Helical" evidence="7">
    <location>
        <begin position="187"/>
        <end position="208"/>
    </location>
</feature>
<reference evidence="10" key="1">
    <citation type="journal article" date="2019" name="Int. J. Syst. Evol. Microbiol.">
        <title>The Global Catalogue of Microorganisms (GCM) 10K type strain sequencing project: providing services to taxonomists for standard genome sequencing and annotation.</title>
        <authorList>
            <consortium name="The Broad Institute Genomics Platform"/>
            <consortium name="The Broad Institute Genome Sequencing Center for Infectious Disease"/>
            <person name="Wu L."/>
            <person name="Ma J."/>
        </authorList>
    </citation>
    <scope>NUCLEOTIDE SEQUENCE [LARGE SCALE GENOMIC DNA]</scope>
    <source>
        <strain evidence="10">TBRC 1276</strain>
    </source>
</reference>
<feature type="domain" description="Major facilitator superfamily (MFS) profile" evidence="8">
    <location>
        <begin position="35"/>
        <end position="416"/>
    </location>
</feature>
<dbReference type="Proteomes" id="UP001595851">
    <property type="component" value="Unassembled WGS sequence"/>
</dbReference>
<feature type="transmembrane region" description="Helical" evidence="7">
    <location>
        <begin position="122"/>
        <end position="139"/>
    </location>
</feature>
<evidence type="ECO:0000313" key="10">
    <source>
        <dbReference type="Proteomes" id="UP001595851"/>
    </source>
</evidence>
<evidence type="ECO:0000256" key="7">
    <source>
        <dbReference type="SAM" id="Phobius"/>
    </source>
</evidence>
<feature type="transmembrane region" description="Helical" evidence="7">
    <location>
        <begin position="365"/>
        <end position="385"/>
    </location>
</feature>
<keyword evidence="3 7" id="KW-0812">Transmembrane</keyword>
<accession>A0ABV8GP76</accession>
<evidence type="ECO:0000256" key="6">
    <source>
        <dbReference type="SAM" id="MobiDB-lite"/>
    </source>
</evidence>
<keyword evidence="4 7" id="KW-1133">Transmembrane helix</keyword>
<gene>
    <name evidence="9" type="ORF">ACFOY2_51830</name>
</gene>
<feature type="region of interest" description="Disordered" evidence="6">
    <location>
        <begin position="1"/>
        <end position="29"/>
    </location>
</feature>
<dbReference type="Pfam" id="PF07690">
    <property type="entry name" value="MFS_1"/>
    <property type="match status" value="1"/>
</dbReference>
<feature type="transmembrane region" description="Helical" evidence="7">
    <location>
        <begin position="69"/>
        <end position="89"/>
    </location>
</feature>
<evidence type="ECO:0000256" key="4">
    <source>
        <dbReference type="ARBA" id="ARBA00022989"/>
    </source>
</evidence>
<dbReference type="PROSITE" id="PS50850">
    <property type="entry name" value="MFS"/>
    <property type="match status" value="1"/>
</dbReference>
<keyword evidence="10" id="KW-1185">Reference proteome</keyword>
<organism evidence="9 10">
    <name type="scientific">Nonomuraea purpurea</name>
    <dbReference type="NCBI Taxonomy" id="1849276"/>
    <lineage>
        <taxon>Bacteria</taxon>
        <taxon>Bacillati</taxon>
        <taxon>Actinomycetota</taxon>
        <taxon>Actinomycetes</taxon>
        <taxon>Streptosporangiales</taxon>
        <taxon>Streptosporangiaceae</taxon>
        <taxon>Nonomuraea</taxon>
    </lineage>
</organism>
<feature type="transmembrane region" description="Helical" evidence="7">
    <location>
        <begin position="301"/>
        <end position="319"/>
    </location>
</feature>
<evidence type="ECO:0000256" key="3">
    <source>
        <dbReference type="ARBA" id="ARBA00022692"/>
    </source>
</evidence>
<name>A0ABV8GP76_9ACTN</name>
<feature type="transmembrane region" description="Helical" evidence="7">
    <location>
        <begin position="391"/>
        <end position="412"/>
    </location>
</feature>
<proteinExistence type="predicted"/>
<feature type="transmembrane region" description="Helical" evidence="7">
    <location>
        <begin position="36"/>
        <end position="57"/>
    </location>
</feature>
<dbReference type="InterPro" id="IPR020846">
    <property type="entry name" value="MFS_dom"/>
</dbReference>
<feature type="transmembrane region" description="Helical" evidence="7">
    <location>
        <begin position="159"/>
        <end position="181"/>
    </location>
</feature>